<proteinExistence type="predicted"/>
<reference evidence="1" key="1">
    <citation type="journal article" date="2012" name="PLoS ONE">
        <title>Gene sets for utilization of primary and secondary nutrition supplies in the distal gut of endangered iberian lynx.</title>
        <authorList>
            <person name="Alcaide M."/>
            <person name="Messina E."/>
            <person name="Richter M."/>
            <person name="Bargiela R."/>
            <person name="Peplies J."/>
            <person name="Huws S.A."/>
            <person name="Newbold C.J."/>
            <person name="Golyshin P.N."/>
            <person name="Simon M.A."/>
            <person name="Lopez G."/>
            <person name="Yakimov M.M."/>
            <person name="Ferrer M."/>
        </authorList>
    </citation>
    <scope>NUCLEOTIDE SEQUENCE</scope>
</reference>
<accession>J9FBF9</accession>
<dbReference type="AlphaFoldDB" id="J9FBF9"/>
<evidence type="ECO:0000313" key="1">
    <source>
        <dbReference type="EMBL" id="EJW91773.1"/>
    </source>
</evidence>
<dbReference type="NCBIfam" id="TIGR03519">
    <property type="entry name" value="T9SS_PorP_fam"/>
    <property type="match status" value="1"/>
</dbReference>
<gene>
    <name evidence="1" type="ORF">EVA_20120</name>
</gene>
<dbReference type="InterPro" id="IPR019861">
    <property type="entry name" value="PorP/SprF_Bacteroidetes"/>
</dbReference>
<dbReference type="Pfam" id="PF11751">
    <property type="entry name" value="PorP_SprF"/>
    <property type="match status" value="1"/>
</dbReference>
<comment type="caution">
    <text evidence="1">The sequence shown here is derived from an EMBL/GenBank/DDBJ whole genome shotgun (WGS) entry which is preliminary data.</text>
</comment>
<dbReference type="EMBL" id="AMCI01007959">
    <property type="protein sequence ID" value="EJW91773.1"/>
    <property type="molecule type" value="Genomic_DNA"/>
</dbReference>
<protein>
    <submittedName>
        <fullName evidence="1">Bacteroidetes-specific putative membrane protein</fullName>
    </submittedName>
</protein>
<sequence length="306" mass="33518">MLAAGLSMNATSAFAQQEPAFAHYWNLESQFNPAVVGRTPELNINAAIQSHASGFEDAGSTLLATADMALRLGKTRHGVGALFMSDQISLFAHQRFALLYAFHFKLWGGTMSVGTSIDMLNEKVDGSKADLGDANDPAFPSNEISGSKFDLSAGFYYAHKSWYAGISALHLTMPTVLLGETNEIKVKSLYNFTAGYNIRTRNPLLTVIPSTLLRFDGSQFRADLTTRLEYAREKKKLYGGLGYSPQHSVTLFVGGRFHGIDLSYSYEANTAGMGLESGHHEVTLGYKLDLNLGKKGKNLHRSVRYL</sequence>
<name>J9FBF9_9ZZZZ</name>
<organism evidence="1">
    <name type="scientific">gut metagenome</name>
    <dbReference type="NCBI Taxonomy" id="749906"/>
    <lineage>
        <taxon>unclassified sequences</taxon>
        <taxon>metagenomes</taxon>
        <taxon>organismal metagenomes</taxon>
    </lineage>
</organism>